<proteinExistence type="predicted"/>
<evidence type="ECO:0000259" key="1">
    <source>
        <dbReference type="Pfam" id="PF07883"/>
    </source>
</evidence>
<gene>
    <name evidence="2" type="ORF">EWE75_21905</name>
</gene>
<organism evidence="2 3">
    <name type="scientific">Sphingomonas populi</name>
    <dbReference type="NCBI Taxonomy" id="2484750"/>
    <lineage>
        <taxon>Bacteria</taxon>
        <taxon>Pseudomonadati</taxon>
        <taxon>Pseudomonadota</taxon>
        <taxon>Alphaproteobacteria</taxon>
        <taxon>Sphingomonadales</taxon>
        <taxon>Sphingomonadaceae</taxon>
        <taxon>Sphingomonas</taxon>
    </lineage>
</organism>
<name>A0A4Q6XW41_9SPHN</name>
<evidence type="ECO:0000313" key="2">
    <source>
        <dbReference type="EMBL" id="RZF60666.1"/>
    </source>
</evidence>
<feature type="domain" description="Cupin type-2" evidence="1">
    <location>
        <begin position="98"/>
        <end position="155"/>
    </location>
</feature>
<sequence length="187" mass="20804">MNPIRRIVTGHDASGKSVYLDVGEPPQKHHRTAPPVEFVEIWSTSQVPAPIFPVEPAEPNDRLPLRIPPDKGGTVIRILDIHPGHLDNIVPRDDGRHPSMHRTETIDYGIMIEGEITMILDDAAEVTLRPGDIVIQRGTDHAWENRSGKVARIAFVLIDGFFDGALADQLKDVKLMNTTIPQRGDQH</sequence>
<dbReference type="SUPFAM" id="SSF51182">
    <property type="entry name" value="RmlC-like cupins"/>
    <property type="match status" value="1"/>
</dbReference>
<dbReference type="RefSeq" id="WP_130160217.1">
    <property type="nucleotide sequence ID" value="NZ_SGIS01000057.1"/>
</dbReference>
<dbReference type="AlphaFoldDB" id="A0A4Q6XW41"/>
<dbReference type="CDD" id="cd02231">
    <property type="entry name" value="cupin_BLL6423-like"/>
    <property type="match status" value="1"/>
</dbReference>
<keyword evidence="3" id="KW-1185">Reference proteome</keyword>
<dbReference type="Gene3D" id="2.60.120.10">
    <property type="entry name" value="Jelly Rolls"/>
    <property type="match status" value="1"/>
</dbReference>
<dbReference type="InterPro" id="IPR013096">
    <property type="entry name" value="Cupin_2"/>
</dbReference>
<dbReference type="PANTHER" id="PTHR36156">
    <property type="entry name" value="SLR2101 PROTEIN"/>
    <property type="match status" value="1"/>
</dbReference>
<dbReference type="InterPro" id="IPR047142">
    <property type="entry name" value="OryJ/VirC-like"/>
</dbReference>
<evidence type="ECO:0000313" key="3">
    <source>
        <dbReference type="Proteomes" id="UP000292085"/>
    </source>
</evidence>
<dbReference type="Proteomes" id="UP000292085">
    <property type="component" value="Unassembled WGS sequence"/>
</dbReference>
<dbReference type="Pfam" id="PF07883">
    <property type="entry name" value="Cupin_2"/>
    <property type="match status" value="1"/>
</dbReference>
<comment type="caution">
    <text evidence="2">The sequence shown here is derived from an EMBL/GenBank/DDBJ whole genome shotgun (WGS) entry which is preliminary data.</text>
</comment>
<dbReference type="InterPro" id="IPR014710">
    <property type="entry name" value="RmlC-like_jellyroll"/>
</dbReference>
<reference evidence="2 3" key="1">
    <citation type="submission" date="2019-02" db="EMBL/GenBank/DDBJ databases">
        <authorList>
            <person name="Li Y."/>
        </authorList>
    </citation>
    <scope>NUCLEOTIDE SEQUENCE [LARGE SCALE GENOMIC DNA]</scope>
    <source>
        <strain evidence="2 3">3-7</strain>
    </source>
</reference>
<dbReference type="PANTHER" id="PTHR36156:SF2">
    <property type="entry name" value="CUPIN TYPE-2 DOMAIN-CONTAINING PROTEIN"/>
    <property type="match status" value="1"/>
</dbReference>
<dbReference type="EMBL" id="SGIS01000057">
    <property type="protein sequence ID" value="RZF60666.1"/>
    <property type="molecule type" value="Genomic_DNA"/>
</dbReference>
<dbReference type="OrthoDB" id="713485at2"/>
<protein>
    <submittedName>
        <fullName evidence="2">Cupin domain-containing protein</fullName>
    </submittedName>
</protein>
<dbReference type="InterPro" id="IPR011051">
    <property type="entry name" value="RmlC_Cupin_sf"/>
</dbReference>
<accession>A0A4Q6XW41</accession>